<dbReference type="SUPFAM" id="SSF89796">
    <property type="entry name" value="CoA-transferase family III (CaiB/BaiF)"/>
    <property type="match status" value="1"/>
</dbReference>
<organism evidence="2 3">
    <name type="scientific">Saccharolobus caldissimus</name>
    <dbReference type="NCBI Taxonomy" id="1702097"/>
    <lineage>
        <taxon>Archaea</taxon>
        <taxon>Thermoproteota</taxon>
        <taxon>Thermoprotei</taxon>
        <taxon>Sulfolobales</taxon>
        <taxon>Sulfolobaceae</taxon>
        <taxon>Saccharolobus</taxon>
    </lineage>
</organism>
<dbReference type="KEGG" id="scas:SACC_12550"/>
<accession>A0AAQ4CR07</accession>
<evidence type="ECO:0000256" key="1">
    <source>
        <dbReference type="ARBA" id="ARBA00022679"/>
    </source>
</evidence>
<gene>
    <name evidence="2" type="ORF">SACC_12550</name>
</gene>
<dbReference type="GO" id="GO:0008410">
    <property type="term" value="F:CoA-transferase activity"/>
    <property type="evidence" value="ECO:0007669"/>
    <property type="project" value="TreeGrafter"/>
</dbReference>
<dbReference type="PANTHER" id="PTHR48207:SF3">
    <property type="entry name" value="SUCCINATE--HYDROXYMETHYLGLUTARATE COA-TRANSFERASE"/>
    <property type="match status" value="1"/>
</dbReference>
<dbReference type="InterPro" id="IPR023606">
    <property type="entry name" value="CoA-Trfase_III_dom_1_sf"/>
</dbReference>
<name>A0AAQ4CR07_9CREN</name>
<evidence type="ECO:0000313" key="2">
    <source>
        <dbReference type="EMBL" id="BDB98238.1"/>
    </source>
</evidence>
<evidence type="ECO:0000313" key="3">
    <source>
        <dbReference type="Proteomes" id="UP001319921"/>
    </source>
</evidence>
<dbReference type="RefSeq" id="WP_229572153.1">
    <property type="nucleotide sequence ID" value="NZ_AP025226.1"/>
</dbReference>
<reference evidence="2 3" key="1">
    <citation type="journal article" date="2022" name="Microbiol. Resour. Announc.">
        <title>Complete Genome Sequence of the Hyperthermophilic and Acidophilic Archaeon Saccharolobus caldissimus Strain HS-3T.</title>
        <authorList>
            <person name="Sakai H.D."/>
            <person name="Kurosawa N."/>
        </authorList>
    </citation>
    <scope>NUCLEOTIDE SEQUENCE [LARGE SCALE GENOMIC DNA]</scope>
    <source>
        <strain evidence="2 3">JCM32116</strain>
    </source>
</reference>
<dbReference type="PANTHER" id="PTHR48207">
    <property type="entry name" value="SUCCINATE--HYDROXYMETHYLGLUTARATE COA-TRANSFERASE"/>
    <property type="match status" value="1"/>
</dbReference>
<sequence length="370" mass="42344">MYRVIEIGHVIAAPYAGEILTHLGFEVIKVEPLQGDPTRSDDVLEDTMFIFNNRGKKSIALDLKKEKGKEILARLIKNSHVLIENLSPNSMERLGFTDEFLFGINPSLVYCSIKGYPKGEYENLPAFGTIIEAISGIMEANDKARLPASITDMSSSTYCVITILWALLMGRPGHYRVNIVQSDLAWLGYYLIAYQKMRKTFEGGKDELPFWAPYELFSSLEGREFYLAINDNNKWSRLCKILGLEELLNDERFKTNADRVKNRKVLHEILQDRFCKMKFNEIISLLRSNDIPVSEMNRIQDLVGAKFAEWERIDDNILVPKLPLIGSLEGKKAPKLGENTREILLNLGYSEDDIKKFAEEKVIKLSNYYV</sequence>
<keyword evidence="1 2" id="KW-0808">Transferase</keyword>
<dbReference type="InterPro" id="IPR044855">
    <property type="entry name" value="CoA-Trfase_III_dom3_sf"/>
</dbReference>
<dbReference type="GeneID" id="68865994"/>
<dbReference type="InterPro" id="IPR050483">
    <property type="entry name" value="CoA-transferase_III_domain"/>
</dbReference>
<dbReference type="AlphaFoldDB" id="A0AAQ4CR07"/>
<dbReference type="InterPro" id="IPR003673">
    <property type="entry name" value="CoA-Trfase_fam_III"/>
</dbReference>
<protein>
    <submittedName>
        <fullName evidence="2">CoA transferase</fullName>
    </submittedName>
</protein>
<dbReference type="Gene3D" id="3.40.50.10540">
    <property type="entry name" value="Crotonobetainyl-coa:carnitine coa-transferase, domain 1"/>
    <property type="match status" value="1"/>
</dbReference>
<proteinExistence type="predicted"/>
<dbReference type="Pfam" id="PF02515">
    <property type="entry name" value="CoA_transf_3"/>
    <property type="match status" value="1"/>
</dbReference>
<keyword evidence="3" id="KW-1185">Reference proteome</keyword>
<dbReference type="Gene3D" id="3.30.1540.10">
    <property type="entry name" value="formyl-coa transferase, domain 3"/>
    <property type="match status" value="1"/>
</dbReference>
<dbReference type="Proteomes" id="UP001319921">
    <property type="component" value="Chromosome"/>
</dbReference>
<dbReference type="EMBL" id="AP025226">
    <property type="protein sequence ID" value="BDB98238.1"/>
    <property type="molecule type" value="Genomic_DNA"/>
</dbReference>